<keyword evidence="5" id="KW-1185">Reference proteome</keyword>
<dbReference type="Proteomes" id="UP000469185">
    <property type="component" value="Unassembled WGS sequence"/>
</dbReference>
<accession>A0A6N9YL11</accession>
<evidence type="ECO:0000259" key="3">
    <source>
        <dbReference type="PROSITE" id="PS50983"/>
    </source>
</evidence>
<dbReference type="PROSITE" id="PS50983">
    <property type="entry name" value="FE_B12_PBP"/>
    <property type="match status" value="1"/>
</dbReference>
<dbReference type="PANTHER" id="PTHR30535">
    <property type="entry name" value="VITAMIN B12-BINDING PROTEIN"/>
    <property type="match status" value="1"/>
</dbReference>
<organism evidence="4 5">
    <name type="scientific">Phytoactinopolyspora alkaliphila</name>
    <dbReference type="NCBI Taxonomy" id="1783498"/>
    <lineage>
        <taxon>Bacteria</taxon>
        <taxon>Bacillati</taxon>
        <taxon>Actinomycetota</taxon>
        <taxon>Actinomycetes</taxon>
        <taxon>Jiangellales</taxon>
        <taxon>Jiangellaceae</taxon>
        <taxon>Phytoactinopolyspora</taxon>
    </lineage>
</organism>
<gene>
    <name evidence="4" type="ORF">G1H11_09450</name>
</gene>
<sequence>MAVSARADARSGRIRALPLLVSAALAVAGCGSDGDPAAGAVRAAGDSSDTSADDAAQASAEWPVTVENCGTQLTFDAPPERVVTLNRPATEILLALGLRDRITAVAGAPDESADPSVTDDFHALDVLVEKDYPSAEALLNTEPDFLYSAYPSAFRDTGIGSRETFHELGIPTFLSHGRCENRDESQPLTIEEIWSEIEQMGEVFGVQDRAAEFVEGQREQLAQTLASLENLPPMSVFWWDMKTDTPFVGGCCGAPGMIIDAVGFENAFADLPGHWADASWEQVVERDPDLIVIADFGDGDLDTKLDFINSDPTLSQLRAVREGAIVPLPFHSTVPGIQTVTTVGVLADAARELADE</sequence>
<dbReference type="Gene3D" id="3.40.50.1980">
    <property type="entry name" value="Nitrogenase molybdenum iron protein domain"/>
    <property type="match status" value="2"/>
</dbReference>
<dbReference type="RefSeq" id="WP_163818301.1">
    <property type="nucleotide sequence ID" value="NZ_JAAGOB010000004.1"/>
</dbReference>
<evidence type="ECO:0000313" key="5">
    <source>
        <dbReference type="Proteomes" id="UP000469185"/>
    </source>
</evidence>
<protein>
    <submittedName>
        <fullName evidence="4">ABC transporter substrate-binding protein</fullName>
    </submittedName>
</protein>
<comment type="caution">
    <text evidence="4">The sequence shown here is derived from an EMBL/GenBank/DDBJ whole genome shotgun (WGS) entry which is preliminary data.</text>
</comment>
<comment type="similarity">
    <text evidence="1">Belongs to the bacterial solute-binding protein 8 family.</text>
</comment>
<evidence type="ECO:0000256" key="1">
    <source>
        <dbReference type="ARBA" id="ARBA00008814"/>
    </source>
</evidence>
<dbReference type="InterPro" id="IPR050902">
    <property type="entry name" value="ABC_Transporter_SBP"/>
</dbReference>
<evidence type="ECO:0000313" key="4">
    <source>
        <dbReference type="EMBL" id="NED95538.1"/>
    </source>
</evidence>
<dbReference type="Pfam" id="PF01497">
    <property type="entry name" value="Peripla_BP_2"/>
    <property type="match status" value="1"/>
</dbReference>
<dbReference type="PROSITE" id="PS51257">
    <property type="entry name" value="PROKAR_LIPOPROTEIN"/>
    <property type="match status" value="1"/>
</dbReference>
<feature type="domain" description="Fe/B12 periplasmic-binding" evidence="3">
    <location>
        <begin position="81"/>
        <end position="356"/>
    </location>
</feature>
<dbReference type="EMBL" id="JAAGOB010000004">
    <property type="protein sequence ID" value="NED95538.1"/>
    <property type="molecule type" value="Genomic_DNA"/>
</dbReference>
<dbReference type="AlphaFoldDB" id="A0A6N9YL11"/>
<reference evidence="4 5" key="1">
    <citation type="submission" date="2020-02" db="EMBL/GenBank/DDBJ databases">
        <authorList>
            <person name="Li X.-J."/>
            <person name="Feng X.-M."/>
        </authorList>
    </citation>
    <scope>NUCLEOTIDE SEQUENCE [LARGE SCALE GENOMIC DNA]</scope>
    <source>
        <strain evidence="4 5">CGMCC 4.7225</strain>
    </source>
</reference>
<feature type="compositionally biased region" description="Low complexity" evidence="2">
    <location>
        <begin position="43"/>
        <end position="60"/>
    </location>
</feature>
<dbReference type="PANTHER" id="PTHR30535:SF7">
    <property type="entry name" value="IRON(III) DICITRATE-BINDING PROTEIN"/>
    <property type="match status" value="1"/>
</dbReference>
<dbReference type="SUPFAM" id="SSF53807">
    <property type="entry name" value="Helical backbone' metal receptor"/>
    <property type="match status" value="1"/>
</dbReference>
<evidence type="ECO:0000256" key="2">
    <source>
        <dbReference type="SAM" id="MobiDB-lite"/>
    </source>
</evidence>
<feature type="region of interest" description="Disordered" evidence="2">
    <location>
        <begin position="39"/>
        <end position="61"/>
    </location>
</feature>
<dbReference type="InterPro" id="IPR002491">
    <property type="entry name" value="ABC_transptr_periplasmic_BD"/>
</dbReference>
<proteinExistence type="inferred from homology"/>
<name>A0A6N9YL11_9ACTN</name>